<organism evidence="1 2">
    <name type="scientific">Haematococcus lacustris</name>
    <name type="common">Green alga</name>
    <name type="synonym">Haematococcus pluvialis</name>
    <dbReference type="NCBI Taxonomy" id="44745"/>
    <lineage>
        <taxon>Eukaryota</taxon>
        <taxon>Viridiplantae</taxon>
        <taxon>Chlorophyta</taxon>
        <taxon>core chlorophytes</taxon>
        <taxon>Chlorophyceae</taxon>
        <taxon>CS clade</taxon>
        <taxon>Chlamydomonadales</taxon>
        <taxon>Haematococcaceae</taxon>
        <taxon>Haematococcus</taxon>
    </lineage>
</organism>
<name>A0A6A0ALE3_HAELA</name>
<feature type="non-terminal residue" evidence="1">
    <location>
        <position position="74"/>
    </location>
</feature>
<protein>
    <submittedName>
        <fullName evidence="1">Uncharacterized protein</fullName>
    </submittedName>
</protein>
<dbReference type="Proteomes" id="UP000485058">
    <property type="component" value="Unassembled WGS sequence"/>
</dbReference>
<feature type="non-terminal residue" evidence="1">
    <location>
        <position position="1"/>
    </location>
</feature>
<evidence type="ECO:0000313" key="1">
    <source>
        <dbReference type="EMBL" id="GFH33418.1"/>
    </source>
</evidence>
<accession>A0A6A0ALE3</accession>
<proteinExistence type="predicted"/>
<gene>
    <name evidence="1" type="ORF">HaLaN_32788</name>
</gene>
<keyword evidence="2" id="KW-1185">Reference proteome</keyword>
<dbReference type="AlphaFoldDB" id="A0A6A0ALE3"/>
<sequence>MQLTGFEPWLQEERAASPSKLAPELPWLEAAATERYVAGPLGPGPLLHGPLSPLEGEGQLAVPLMALPFGSHDK</sequence>
<comment type="caution">
    <text evidence="1">The sequence shown here is derived from an EMBL/GenBank/DDBJ whole genome shotgun (WGS) entry which is preliminary data.</text>
</comment>
<dbReference type="EMBL" id="BLLF01008530">
    <property type="protein sequence ID" value="GFH33418.1"/>
    <property type="molecule type" value="Genomic_DNA"/>
</dbReference>
<evidence type="ECO:0000313" key="2">
    <source>
        <dbReference type="Proteomes" id="UP000485058"/>
    </source>
</evidence>
<reference evidence="1 2" key="1">
    <citation type="submission" date="2020-02" db="EMBL/GenBank/DDBJ databases">
        <title>Draft genome sequence of Haematococcus lacustris strain NIES-144.</title>
        <authorList>
            <person name="Morimoto D."/>
            <person name="Nakagawa S."/>
            <person name="Yoshida T."/>
            <person name="Sawayama S."/>
        </authorList>
    </citation>
    <scope>NUCLEOTIDE SEQUENCE [LARGE SCALE GENOMIC DNA]</scope>
    <source>
        <strain evidence="1 2">NIES-144</strain>
    </source>
</reference>